<dbReference type="AlphaFoldDB" id="A0A267MBG2"/>
<comment type="similarity">
    <text evidence="1">Belongs to the GerABKA family.</text>
</comment>
<dbReference type="InterPro" id="IPR004995">
    <property type="entry name" value="Spore_Ger"/>
</dbReference>
<dbReference type="PIRSF" id="PIRSF005690">
    <property type="entry name" value="GerBA"/>
    <property type="match status" value="1"/>
</dbReference>
<gene>
    <name evidence="4" type="ORF">CCE28_20555</name>
</gene>
<evidence type="ECO:0000256" key="2">
    <source>
        <dbReference type="ARBA" id="ARBA00023136"/>
    </source>
</evidence>
<name>A0A267MBG2_9FIRM</name>
<evidence type="ECO:0000313" key="5">
    <source>
        <dbReference type="Proteomes" id="UP000216024"/>
    </source>
</evidence>
<proteinExistence type="inferred from homology"/>
<keyword evidence="5" id="KW-1185">Reference proteome</keyword>
<dbReference type="Proteomes" id="UP000216024">
    <property type="component" value="Unassembled WGS sequence"/>
</dbReference>
<comment type="caution">
    <text evidence="4">The sequence shown here is derived from an EMBL/GenBank/DDBJ whole genome shotgun (WGS) entry which is preliminary data.</text>
</comment>
<keyword evidence="3" id="KW-1133">Transmembrane helix</keyword>
<evidence type="ECO:0000313" key="4">
    <source>
        <dbReference type="EMBL" id="PAB56742.1"/>
    </source>
</evidence>
<feature type="transmembrane region" description="Helical" evidence="3">
    <location>
        <begin position="281"/>
        <end position="300"/>
    </location>
</feature>
<dbReference type="OrthoDB" id="1883106at2"/>
<evidence type="ECO:0000256" key="1">
    <source>
        <dbReference type="ARBA" id="ARBA00005278"/>
    </source>
</evidence>
<dbReference type="EMBL" id="NIBG01000032">
    <property type="protein sequence ID" value="PAB56742.1"/>
    <property type="molecule type" value="Genomic_DNA"/>
</dbReference>
<dbReference type="PANTHER" id="PTHR22550:SF5">
    <property type="entry name" value="LEUCINE ZIPPER PROTEIN 4"/>
    <property type="match status" value="1"/>
</dbReference>
<evidence type="ECO:0000256" key="3">
    <source>
        <dbReference type="SAM" id="Phobius"/>
    </source>
</evidence>
<dbReference type="InterPro" id="IPR050768">
    <property type="entry name" value="UPF0353/GerABKA_families"/>
</dbReference>
<protein>
    <submittedName>
        <fullName evidence="4">Spore germination protein</fullName>
    </submittedName>
</protein>
<dbReference type="GO" id="GO:0016020">
    <property type="term" value="C:membrane"/>
    <property type="evidence" value="ECO:0007669"/>
    <property type="project" value="InterPro"/>
</dbReference>
<sequence>MDNMEAKNKFMDKMKEFKQSDLGISTRKLSIKNMDVFILYVQHITDKDSLSNNIIKPILQNGRDEILSIDKIVNSVIYIDDISTDDDENNMLDHILAGASIIFTPNEDKYIVANTLKVEKRSIEPPVIDTTLRGSKDSFTENFDDNMSLIRYRIKDENLKIDHFRIGKRTKTNVGLIYMKDITNKKYVTEVRKKLESINIDGVFESGYVQKFILNDSFNLFPQVGIVERSDTACANILDGKIIIIVEGSNLALVMPKTFIEFLDVGDDHYDNMYLAMFSKILRVVALAVSLTASSLYVAVVSFHPDILPPQYILAIASSRVTVPFNAFIEATLMEFTAEILREASIRLPKQIGPAIGIVGAIVIGQAAVAAGLVSPLMVIIVALSVMCSFVAPDYTIMNPIRILKFFMILITGIFGLFGFVMGFTLITINLCSITTLGVPYVAPMSPFNFTDLKNYIFSDINLAKKRPKYLNTQDKTRQ</sequence>
<keyword evidence="3" id="KW-0812">Transmembrane</keyword>
<keyword evidence="2 3" id="KW-0472">Membrane</keyword>
<dbReference type="GO" id="GO:0009847">
    <property type="term" value="P:spore germination"/>
    <property type="evidence" value="ECO:0007669"/>
    <property type="project" value="InterPro"/>
</dbReference>
<dbReference type="PANTHER" id="PTHR22550">
    <property type="entry name" value="SPORE GERMINATION PROTEIN"/>
    <property type="match status" value="1"/>
</dbReference>
<accession>A0A267MBG2</accession>
<feature type="transmembrane region" description="Helical" evidence="3">
    <location>
        <begin position="407"/>
        <end position="427"/>
    </location>
</feature>
<dbReference type="Pfam" id="PF03323">
    <property type="entry name" value="GerA"/>
    <property type="match status" value="1"/>
</dbReference>
<reference evidence="4 5" key="1">
    <citation type="submission" date="2017-06" db="EMBL/GenBank/DDBJ databases">
        <title>Draft genome sequence of anaerobic fermentative bacterium Anaeromicrobium sediminis DY2726D isolated from West Pacific Ocean sediments.</title>
        <authorList>
            <person name="Zeng X."/>
        </authorList>
    </citation>
    <scope>NUCLEOTIDE SEQUENCE [LARGE SCALE GENOMIC DNA]</scope>
    <source>
        <strain evidence="4 5">DY2726D</strain>
    </source>
</reference>
<organism evidence="4 5">
    <name type="scientific">Anaeromicrobium sediminis</name>
    <dbReference type="NCBI Taxonomy" id="1478221"/>
    <lineage>
        <taxon>Bacteria</taxon>
        <taxon>Bacillati</taxon>
        <taxon>Bacillota</taxon>
        <taxon>Clostridia</taxon>
        <taxon>Peptostreptococcales</taxon>
        <taxon>Thermotaleaceae</taxon>
        <taxon>Anaeromicrobium</taxon>
    </lineage>
</organism>